<dbReference type="RefSeq" id="WP_151598415.1">
    <property type="nucleotide sequence ID" value="NZ_WBMS02000044.1"/>
</dbReference>
<dbReference type="SUPFAM" id="SSF52540">
    <property type="entry name" value="P-loop containing nucleoside triphosphate hydrolases"/>
    <property type="match status" value="1"/>
</dbReference>
<dbReference type="Gene3D" id="3.40.50.300">
    <property type="entry name" value="P-loop containing nucleotide triphosphate hydrolases"/>
    <property type="match status" value="1"/>
</dbReference>
<feature type="domain" description="CobQ/CobB/MinD/ParA nucleotide binding" evidence="2">
    <location>
        <begin position="340"/>
        <end position="442"/>
    </location>
</feature>
<keyword evidence="4" id="KW-1185">Reference proteome</keyword>
<feature type="region of interest" description="Disordered" evidence="1">
    <location>
        <begin position="1"/>
        <end position="210"/>
    </location>
</feature>
<dbReference type="GO" id="GO:0009898">
    <property type="term" value="C:cytoplasmic side of plasma membrane"/>
    <property type="evidence" value="ECO:0007669"/>
    <property type="project" value="TreeGrafter"/>
</dbReference>
<dbReference type="GO" id="GO:0005829">
    <property type="term" value="C:cytosol"/>
    <property type="evidence" value="ECO:0007669"/>
    <property type="project" value="TreeGrafter"/>
</dbReference>
<evidence type="ECO:0000256" key="1">
    <source>
        <dbReference type="SAM" id="MobiDB-lite"/>
    </source>
</evidence>
<sequence>MSDSSWQQAVLREIGASRRGLQVLDATPSGPAQGTWGADAPPRPAQERAPAASVPPQVAQAAGPPEPQAAPAQPAQPVPPVQPVPPAQPDVPAPVPEAPPFPQVAQVSQDVQDAPAPLLPEPPAPAPAAPDPVPSPQVQQQAAHQPTAQQPTAQQAAQAAQAAQQQALQEQQAAAQPQAAAQQAAAQTQQQADPFAQQGADVPAEAQQQADPLVHSDFDWEAAVNPVLGAVQPAGDQAAQQAQPGQRTGQQAAWPDQAAAAAQQAAQPVMPGQPAGAGQAAPGQQIPPADLVRRNQHGDALARRVGRGVLKAVGGGAREARLLAAFSELMQRSVASSRQIAVASVRGGAGKTTMAALVATELARHRTDRVLAADADAELGSLPLRLGVRSQLSLFDLAGQKPQSFEEAARFLTRTPDGLWVLSSTRGGRIAGEFTLETFETALSAVSRYVAATVVDCGAGILTEVNRGVIAGSHGLVLVTPGTVDGALSARGALEWFVSNDQQDVLRRTVIAMVSHAPQVGADLQRAHQMLAAWGLPVVAVPYDRHLATGSSLDLGRVSAAARMAGIQVVHEVFARSLGAGVAR</sequence>
<dbReference type="Pfam" id="PF01656">
    <property type="entry name" value="CbiA"/>
    <property type="match status" value="1"/>
</dbReference>
<dbReference type="GO" id="GO:0005524">
    <property type="term" value="F:ATP binding"/>
    <property type="evidence" value="ECO:0007669"/>
    <property type="project" value="TreeGrafter"/>
</dbReference>
<feature type="compositionally biased region" description="Low complexity" evidence="1">
    <location>
        <begin position="103"/>
        <end position="116"/>
    </location>
</feature>
<dbReference type="InterPro" id="IPR050625">
    <property type="entry name" value="ParA/MinD_ATPase"/>
</dbReference>
<dbReference type="PANTHER" id="PTHR43384">
    <property type="entry name" value="SEPTUM SITE-DETERMINING PROTEIN MIND HOMOLOG, CHLOROPLASTIC-RELATED"/>
    <property type="match status" value="1"/>
</dbReference>
<feature type="region of interest" description="Disordered" evidence="1">
    <location>
        <begin position="234"/>
        <end position="286"/>
    </location>
</feature>
<evidence type="ECO:0000313" key="4">
    <source>
        <dbReference type="Proteomes" id="UP000462055"/>
    </source>
</evidence>
<feature type="compositionally biased region" description="Low complexity" evidence="1">
    <location>
        <begin position="47"/>
        <end position="63"/>
    </location>
</feature>
<feature type="compositionally biased region" description="Pro residues" evidence="1">
    <location>
        <begin position="64"/>
        <end position="102"/>
    </location>
</feature>
<dbReference type="GO" id="GO:0051782">
    <property type="term" value="P:negative regulation of cell division"/>
    <property type="evidence" value="ECO:0007669"/>
    <property type="project" value="TreeGrafter"/>
</dbReference>
<organism evidence="3 4">
    <name type="scientific">Actinomadura physcomitrii</name>
    <dbReference type="NCBI Taxonomy" id="2650748"/>
    <lineage>
        <taxon>Bacteria</taxon>
        <taxon>Bacillati</taxon>
        <taxon>Actinomycetota</taxon>
        <taxon>Actinomycetes</taxon>
        <taxon>Streptosporangiales</taxon>
        <taxon>Thermomonosporaceae</taxon>
        <taxon>Actinomadura</taxon>
    </lineage>
</organism>
<name>A0A6I4MTK4_9ACTN</name>
<feature type="compositionally biased region" description="Pro residues" evidence="1">
    <location>
        <begin position="117"/>
        <end position="135"/>
    </location>
</feature>
<dbReference type="GO" id="GO:0016887">
    <property type="term" value="F:ATP hydrolysis activity"/>
    <property type="evidence" value="ECO:0007669"/>
    <property type="project" value="TreeGrafter"/>
</dbReference>
<dbReference type="AlphaFoldDB" id="A0A6I4MTK4"/>
<gene>
    <name evidence="3" type="ORF">F8568_037795</name>
</gene>
<accession>A0A6I4MTK4</accession>
<evidence type="ECO:0000259" key="2">
    <source>
        <dbReference type="Pfam" id="PF01656"/>
    </source>
</evidence>
<dbReference type="Proteomes" id="UP000462055">
    <property type="component" value="Unassembled WGS sequence"/>
</dbReference>
<proteinExistence type="predicted"/>
<feature type="compositionally biased region" description="Low complexity" evidence="1">
    <location>
        <begin position="136"/>
        <end position="198"/>
    </location>
</feature>
<reference evidence="3" key="1">
    <citation type="submission" date="2019-12" db="EMBL/GenBank/DDBJ databases">
        <title>Actinomadura physcomitrii sp. nov., a novel actinomycete isolated from moss [Physcomitrium sphaericum (Ludw) Fuernr].</title>
        <authorList>
            <person name="Zhuang X."/>
        </authorList>
    </citation>
    <scope>NUCLEOTIDE SEQUENCE [LARGE SCALE GENOMIC DNA]</scope>
    <source>
        <strain evidence="3">LD22</strain>
    </source>
</reference>
<dbReference type="InterPro" id="IPR027417">
    <property type="entry name" value="P-loop_NTPase"/>
</dbReference>
<comment type="caution">
    <text evidence="3">The sequence shown here is derived from an EMBL/GenBank/DDBJ whole genome shotgun (WGS) entry which is preliminary data.</text>
</comment>
<dbReference type="EMBL" id="WBMS02000044">
    <property type="protein sequence ID" value="MWA06009.1"/>
    <property type="molecule type" value="Genomic_DNA"/>
</dbReference>
<dbReference type="PANTHER" id="PTHR43384:SF14">
    <property type="entry name" value="ESX-1 SECRETION-ASSOCIATED PROTEIN ESPI"/>
    <property type="match status" value="1"/>
</dbReference>
<evidence type="ECO:0000313" key="3">
    <source>
        <dbReference type="EMBL" id="MWA06009.1"/>
    </source>
</evidence>
<protein>
    <recommendedName>
        <fullName evidence="2">CobQ/CobB/MinD/ParA nucleotide binding domain-containing protein</fullName>
    </recommendedName>
</protein>
<dbReference type="InterPro" id="IPR002586">
    <property type="entry name" value="CobQ/CobB/MinD/ParA_Nub-bd_dom"/>
</dbReference>